<proteinExistence type="predicted"/>
<evidence type="ECO:0000313" key="3">
    <source>
        <dbReference type="Proteomes" id="UP001293254"/>
    </source>
</evidence>
<gene>
    <name evidence="2" type="ORF">Salat_2149300</name>
</gene>
<feature type="compositionally biased region" description="Basic and acidic residues" evidence="1">
    <location>
        <begin position="45"/>
        <end position="57"/>
    </location>
</feature>
<dbReference type="Proteomes" id="UP001293254">
    <property type="component" value="Unassembled WGS sequence"/>
</dbReference>
<sequence>MRGVAEETLEGEQTWAKLGFCNKVSAGGGRPRVAADETLFAGGETPKDAIESREEGGARTQRARRILDGGRNGVGTSAMACGHLCRRPMRQGCKTSEIELAPKLFKGVAVRLLQRRTVCGGAHIATFKGCHGRGSVDGIGR</sequence>
<protein>
    <submittedName>
        <fullName evidence="2">Uncharacterized protein</fullName>
    </submittedName>
</protein>
<reference evidence="2" key="1">
    <citation type="submission" date="2020-06" db="EMBL/GenBank/DDBJ databases">
        <authorList>
            <person name="Li T."/>
            <person name="Hu X."/>
            <person name="Zhang T."/>
            <person name="Song X."/>
            <person name="Zhang H."/>
            <person name="Dai N."/>
            <person name="Sheng W."/>
            <person name="Hou X."/>
            <person name="Wei L."/>
        </authorList>
    </citation>
    <scope>NUCLEOTIDE SEQUENCE</scope>
    <source>
        <strain evidence="2">3651</strain>
        <tissue evidence="2">Leaf</tissue>
    </source>
</reference>
<reference evidence="2" key="2">
    <citation type="journal article" date="2024" name="Plant">
        <title>Genomic evolution and insights into agronomic trait innovations of Sesamum species.</title>
        <authorList>
            <person name="Miao H."/>
            <person name="Wang L."/>
            <person name="Qu L."/>
            <person name="Liu H."/>
            <person name="Sun Y."/>
            <person name="Le M."/>
            <person name="Wang Q."/>
            <person name="Wei S."/>
            <person name="Zheng Y."/>
            <person name="Lin W."/>
            <person name="Duan Y."/>
            <person name="Cao H."/>
            <person name="Xiong S."/>
            <person name="Wang X."/>
            <person name="Wei L."/>
            <person name="Li C."/>
            <person name="Ma Q."/>
            <person name="Ju M."/>
            <person name="Zhao R."/>
            <person name="Li G."/>
            <person name="Mu C."/>
            <person name="Tian Q."/>
            <person name="Mei H."/>
            <person name="Zhang T."/>
            <person name="Gao T."/>
            <person name="Zhang H."/>
        </authorList>
    </citation>
    <scope>NUCLEOTIDE SEQUENCE</scope>
    <source>
        <strain evidence="2">3651</strain>
    </source>
</reference>
<organism evidence="2 3">
    <name type="scientific">Sesamum alatum</name>
    <dbReference type="NCBI Taxonomy" id="300844"/>
    <lineage>
        <taxon>Eukaryota</taxon>
        <taxon>Viridiplantae</taxon>
        <taxon>Streptophyta</taxon>
        <taxon>Embryophyta</taxon>
        <taxon>Tracheophyta</taxon>
        <taxon>Spermatophyta</taxon>
        <taxon>Magnoliopsida</taxon>
        <taxon>eudicotyledons</taxon>
        <taxon>Gunneridae</taxon>
        <taxon>Pentapetalae</taxon>
        <taxon>asterids</taxon>
        <taxon>lamiids</taxon>
        <taxon>Lamiales</taxon>
        <taxon>Pedaliaceae</taxon>
        <taxon>Sesamum</taxon>
    </lineage>
</organism>
<evidence type="ECO:0000256" key="1">
    <source>
        <dbReference type="SAM" id="MobiDB-lite"/>
    </source>
</evidence>
<evidence type="ECO:0000313" key="2">
    <source>
        <dbReference type="EMBL" id="KAK4421986.1"/>
    </source>
</evidence>
<keyword evidence="3" id="KW-1185">Reference proteome</keyword>
<name>A0AAE2CH28_9LAMI</name>
<feature type="region of interest" description="Disordered" evidence="1">
    <location>
        <begin position="41"/>
        <end position="71"/>
    </location>
</feature>
<dbReference type="AlphaFoldDB" id="A0AAE2CH28"/>
<comment type="caution">
    <text evidence="2">The sequence shown here is derived from an EMBL/GenBank/DDBJ whole genome shotgun (WGS) entry which is preliminary data.</text>
</comment>
<accession>A0AAE2CH28</accession>
<dbReference type="EMBL" id="JACGWO010000008">
    <property type="protein sequence ID" value="KAK4421986.1"/>
    <property type="molecule type" value="Genomic_DNA"/>
</dbReference>